<gene>
    <name evidence="1" type="ORF">SPELUC_LOCUS14999</name>
</gene>
<reference evidence="1" key="1">
    <citation type="submission" date="2021-06" db="EMBL/GenBank/DDBJ databases">
        <authorList>
            <person name="Kallberg Y."/>
            <person name="Tangrot J."/>
            <person name="Rosling A."/>
        </authorList>
    </citation>
    <scope>NUCLEOTIDE SEQUENCE</scope>
    <source>
        <strain evidence="1">28 12/20/2015</strain>
    </source>
</reference>
<dbReference type="EMBL" id="CAJVPW010047129">
    <property type="protein sequence ID" value="CAG8758867.1"/>
    <property type="molecule type" value="Genomic_DNA"/>
</dbReference>
<sequence>LDESGCNWRLFIQVLTFGTGIAIDDVSVSHGKELKICVAKLE</sequence>
<protein>
    <submittedName>
        <fullName evidence="1">7630_t:CDS:1</fullName>
    </submittedName>
</protein>
<keyword evidence="2" id="KW-1185">Reference proteome</keyword>
<evidence type="ECO:0000313" key="1">
    <source>
        <dbReference type="EMBL" id="CAG8758867.1"/>
    </source>
</evidence>
<name>A0ACA9QMZ9_9GLOM</name>
<dbReference type="Proteomes" id="UP000789366">
    <property type="component" value="Unassembled WGS sequence"/>
</dbReference>
<organism evidence="1 2">
    <name type="scientific">Cetraspora pellucida</name>
    <dbReference type="NCBI Taxonomy" id="1433469"/>
    <lineage>
        <taxon>Eukaryota</taxon>
        <taxon>Fungi</taxon>
        <taxon>Fungi incertae sedis</taxon>
        <taxon>Mucoromycota</taxon>
        <taxon>Glomeromycotina</taxon>
        <taxon>Glomeromycetes</taxon>
        <taxon>Diversisporales</taxon>
        <taxon>Gigasporaceae</taxon>
        <taxon>Cetraspora</taxon>
    </lineage>
</organism>
<evidence type="ECO:0000313" key="2">
    <source>
        <dbReference type="Proteomes" id="UP000789366"/>
    </source>
</evidence>
<accession>A0ACA9QMZ9</accession>
<feature type="non-terminal residue" evidence="1">
    <location>
        <position position="42"/>
    </location>
</feature>
<proteinExistence type="predicted"/>
<feature type="non-terminal residue" evidence="1">
    <location>
        <position position="1"/>
    </location>
</feature>
<comment type="caution">
    <text evidence="1">The sequence shown here is derived from an EMBL/GenBank/DDBJ whole genome shotgun (WGS) entry which is preliminary data.</text>
</comment>